<sequence>MMVKHLKLKSRRQGFMLSEAVLALFVAAITIAILQSCLKIFDQVKVINSSENIRWHVINENLQNEFSNITVVKMDSQKIIYHKNDVKNNTYAIKYFQMKNGNNIIQRTTVGGGFSPIIGKLSNFKISRIGNDLMFKITNKQGIVTEMYFTNVQFQD</sequence>
<dbReference type="Proteomes" id="UP000380386">
    <property type="component" value="Unassembled WGS sequence"/>
</dbReference>
<dbReference type="AlphaFoldDB" id="A0A5P0ZFZ3"/>
<evidence type="ECO:0000313" key="2">
    <source>
        <dbReference type="Proteomes" id="UP000380386"/>
    </source>
</evidence>
<reference evidence="1 2" key="1">
    <citation type="journal article" date="2019" name="Syst. Appl. Microbiol.">
        <title>Polyphasic characterization of two novel Lactobacillus spp. isolated from blown salami packages: Description of Lactobacillus halodurans sp. nov. and Lactobacillus salsicarnum sp. nov.</title>
        <authorList>
            <person name="Schuster J.A."/>
            <person name="Klingl A."/>
            <person name="Vogel R.F."/>
            <person name="Ehrmann M.A."/>
        </authorList>
    </citation>
    <scope>NUCLEOTIDE SEQUENCE [LARGE SCALE GENOMIC DNA]</scope>
    <source>
        <strain evidence="1 2">TMW 1.2118</strain>
    </source>
</reference>
<proteinExistence type="predicted"/>
<evidence type="ECO:0008006" key="3">
    <source>
        <dbReference type="Google" id="ProtNLM"/>
    </source>
</evidence>
<comment type="caution">
    <text evidence="1">The sequence shown here is derived from an EMBL/GenBank/DDBJ whole genome shotgun (WGS) entry which is preliminary data.</text>
</comment>
<organism evidence="1 2">
    <name type="scientific">Companilactobacillus mishanensis</name>
    <dbReference type="NCBI Taxonomy" id="2486008"/>
    <lineage>
        <taxon>Bacteria</taxon>
        <taxon>Bacillati</taxon>
        <taxon>Bacillota</taxon>
        <taxon>Bacilli</taxon>
        <taxon>Lactobacillales</taxon>
        <taxon>Lactobacillaceae</taxon>
        <taxon>Companilactobacillus</taxon>
    </lineage>
</organism>
<name>A0A5P0ZFZ3_9LACO</name>
<gene>
    <name evidence="1" type="ORF">FHL02_02915</name>
</gene>
<accession>A0A5P0ZFZ3</accession>
<dbReference type="OrthoDB" id="2310168at2"/>
<evidence type="ECO:0000313" key="1">
    <source>
        <dbReference type="EMBL" id="MQS51967.1"/>
    </source>
</evidence>
<protein>
    <recommendedName>
        <fullName evidence="3">Prepilin-type N-terminal cleavage/methylation domain-containing protein</fullName>
    </recommendedName>
</protein>
<dbReference type="EMBL" id="VDFM01000002">
    <property type="protein sequence ID" value="MQS51967.1"/>
    <property type="molecule type" value="Genomic_DNA"/>
</dbReference>
<dbReference type="Pfam" id="PF15980">
    <property type="entry name" value="ComGF"/>
    <property type="match status" value="1"/>
</dbReference>
<dbReference type="InterPro" id="IPR016977">
    <property type="entry name" value="ComGF"/>
</dbReference>